<comment type="caution">
    <text evidence="2">The sequence shown here is derived from an EMBL/GenBank/DDBJ whole genome shotgun (WGS) entry which is preliminary data.</text>
</comment>
<protein>
    <submittedName>
        <fullName evidence="2">Uncharacterized protein</fullName>
    </submittedName>
</protein>
<sequence length="160" mass="17840">MDDPHILDVLLGRLGPATPAQPENLPAPPKPKRGKKRQSAPVKMRSKAGNRKDPKGGTPQSPVIAVLSDDALRRNLAHATVRCVTFYSLEQPQDVVEQSATFLEALLRLWALRGIDARAVWREIDHRVQLGNLLNQINRDIPASTDSTRKYWRPSSTKLP</sequence>
<feature type="compositionally biased region" description="Basic residues" evidence="1">
    <location>
        <begin position="30"/>
        <end position="49"/>
    </location>
</feature>
<gene>
    <name evidence="2" type="ORF">ASAP_1525</name>
</gene>
<evidence type="ECO:0000313" key="3">
    <source>
        <dbReference type="Proteomes" id="UP000027583"/>
    </source>
</evidence>
<evidence type="ECO:0000313" key="2">
    <source>
        <dbReference type="EMBL" id="CDG39570.1"/>
    </source>
</evidence>
<dbReference type="EMBL" id="CBLX010000009">
    <property type="protein sequence ID" value="CDG39570.1"/>
    <property type="molecule type" value="Genomic_DNA"/>
</dbReference>
<name>A0A060QF69_9PROT</name>
<dbReference type="RefSeq" id="WP_023977250.1">
    <property type="nucleotide sequence ID" value="NZ_CBLX010000009.1"/>
</dbReference>
<dbReference type="Proteomes" id="UP000027583">
    <property type="component" value="Unassembled WGS sequence"/>
</dbReference>
<reference evidence="2 3" key="2">
    <citation type="journal article" date="2014" name="PLoS ONE">
        <title>Evolution of mitochondria reconstructed from the energy metabolism of living bacteria.</title>
        <authorList>
            <person name="Degli Esposti M."/>
            <person name="Chouaia B."/>
            <person name="Comandatore F."/>
            <person name="Crotti E."/>
            <person name="Sassera D."/>
            <person name="Lievens P.M."/>
            <person name="Daffonchio D."/>
            <person name="Bandi C."/>
        </authorList>
    </citation>
    <scope>NUCLEOTIDE SEQUENCE [LARGE SCALE GENOMIC DNA]</scope>
    <source>
        <strain evidence="2 3">SF2.1</strain>
    </source>
</reference>
<feature type="region of interest" description="Disordered" evidence="1">
    <location>
        <begin position="11"/>
        <end position="62"/>
    </location>
</feature>
<accession>A0A060QF69</accession>
<proteinExistence type="predicted"/>
<dbReference type="AlphaFoldDB" id="A0A060QF69"/>
<reference evidence="2 3" key="1">
    <citation type="journal article" date="2014" name="Genome Biol. Evol.">
        <title>Acetic acid bacteria genomes reveal functional traits for adaptation to life in insect guts.</title>
        <authorList>
            <person name="Chouaia B."/>
            <person name="Gaiarsa S."/>
            <person name="Crotti E."/>
            <person name="Comandatore F."/>
            <person name="Degli Esposti M."/>
            <person name="Ricci I."/>
            <person name="Alma A."/>
            <person name="Favia G."/>
            <person name="Bandi C."/>
            <person name="Daffonchio D."/>
        </authorList>
    </citation>
    <scope>NUCLEOTIDE SEQUENCE [LARGE SCALE GENOMIC DNA]</scope>
    <source>
        <strain evidence="2 3">SF2.1</strain>
    </source>
</reference>
<organism evidence="2 3">
    <name type="scientific">Asaia bogorensis</name>
    <dbReference type="NCBI Taxonomy" id="91915"/>
    <lineage>
        <taxon>Bacteria</taxon>
        <taxon>Pseudomonadati</taxon>
        <taxon>Pseudomonadota</taxon>
        <taxon>Alphaproteobacteria</taxon>
        <taxon>Acetobacterales</taxon>
        <taxon>Acetobacteraceae</taxon>
        <taxon>Asaia</taxon>
    </lineage>
</organism>
<evidence type="ECO:0000256" key="1">
    <source>
        <dbReference type="SAM" id="MobiDB-lite"/>
    </source>
</evidence>